<dbReference type="EMBL" id="CDMZ01002873">
    <property type="protein sequence ID" value="CEM44222.1"/>
    <property type="molecule type" value="Genomic_DNA"/>
</dbReference>
<feature type="compositionally biased region" description="Pro residues" evidence="1">
    <location>
        <begin position="186"/>
        <end position="198"/>
    </location>
</feature>
<feature type="compositionally biased region" description="Polar residues" evidence="1">
    <location>
        <begin position="49"/>
        <end position="62"/>
    </location>
</feature>
<organism evidence="2">
    <name type="scientific">Chromera velia CCMP2878</name>
    <dbReference type="NCBI Taxonomy" id="1169474"/>
    <lineage>
        <taxon>Eukaryota</taxon>
        <taxon>Sar</taxon>
        <taxon>Alveolata</taxon>
        <taxon>Colpodellida</taxon>
        <taxon>Chromeraceae</taxon>
        <taxon>Chromera</taxon>
    </lineage>
</organism>
<feature type="compositionally biased region" description="Basic and acidic residues" evidence="1">
    <location>
        <begin position="413"/>
        <end position="422"/>
    </location>
</feature>
<dbReference type="VEuPathDB" id="CryptoDB:Cvel_28153"/>
<protein>
    <submittedName>
        <fullName evidence="2">Uncharacterized protein</fullName>
    </submittedName>
</protein>
<accession>A0A0G4HJ48</accession>
<feature type="compositionally biased region" description="Pro residues" evidence="1">
    <location>
        <begin position="361"/>
        <end position="377"/>
    </location>
</feature>
<feature type="compositionally biased region" description="Gly residues" evidence="1">
    <location>
        <begin position="250"/>
        <end position="259"/>
    </location>
</feature>
<dbReference type="AlphaFoldDB" id="A0A0G4HJ48"/>
<sequence length="495" mass="53260">MGGQYVSSHAAAPLLRPSASACASVSPPFPLPEPARPSYTAVYPPPPNFSSVPRLQPPTQQGILPGGYRSTRSSINSQEKEKQKEAHEGSPTKVWTAYHASQSREWNVNPLLTRSSPLPVRTAETEREREDAFPSPRPVNSQFHTPPSVPPPPPPLERLPGDFARGSHTQFQSGREGAEVDSRFRPAPPNAPSPPPPLSSSCIQYHQQQQGGCELTEIRSTRTPIGCHTSSGPRVAPHSYAGRDTRTRFGRGGNGGGTSVGYRSLPQSPSGSPPHDTQLPPGRLPPALTDLPHPQRKRNEYVGTAPPRLTPRSHSSFSTQNTHTPQSQQQQQQLPDHAPPFPPPSVLDRSCPPDQHRAPPHHLPPPHCGPPQLPLPLPVHTAAMDDERRIPAAGRPALTQNSPAGRFPSAAQRTREGSDGWHTEPSAHCGGDGIPFGVSGRPFEWPPSAPQGDAARALPSLVVPHSAPMSSSCLLHRGDRDKEKAASKPAFNTMK</sequence>
<proteinExistence type="predicted"/>
<feature type="compositionally biased region" description="Basic and acidic residues" evidence="1">
    <location>
        <begin position="476"/>
        <end position="486"/>
    </location>
</feature>
<feature type="region of interest" description="Disordered" evidence="1">
    <location>
        <begin position="393"/>
        <end position="495"/>
    </location>
</feature>
<feature type="region of interest" description="Disordered" evidence="1">
    <location>
        <begin position="223"/>
        <end position="378"/>
    </location>
</feature>
<feature type="region of interest" description="Disordered" evidence="1">
    <location>
        <begin position="109"/>
        <end position="209"/>
    </location>
</feature>
<feature type="compositionally biased region" description="Basic and acidic residues" evidence="1">
    <location>
        <begin position="123"/>
        <end position="132"/>
    </location>
</feature>
<reference evidence="2" key="1">
    <citation type="submission" date="2014-11" db="EMBL/GenBank/DDBJ databases">
        <authorList>
            <person name="Otto D Thomas"/>
            <person name="Naeem Raeece"/>
        </authorList>
    </citation>
    <scope>NUCLEOTIDE SEQUENCE</scope>
</reference>
<feature type="compositionally biased region" description="Low complexity" evidence="1">
    <location>
        <begin position="17"/>
        <end position="26"/>
    </location>
</feature>
<evidence type="ECO:0000256" key="1">
    <source>
        <dbReference type="SAM" id="MobiDB-lite"/>
    </source>
</evidence>
<gene>
    <name evidence="2" type="ORF">Cvel_28153</name>
</gene>
<feature type="compositionally biased region" description="Pro residues" evidence="1">
    <location>
        <begin position="147"/>
        <end position="157"/>
    </location>
</feature>
<evidence type="ECO:0000313" key="2">
    <source>
        <dbReference type="EMBL" id="CEM44222.1"/>
    </source>
</evidence>
<name>A0A0G4HJ48_9ALVE</name>
<feature type="compositionally biased region" description="Polar residues" evidence="1">
    <location>
        <begin position="312"/>
        <end position="325"/>
    </location>
</feature>
<feature type="region of interest" description="Disordered" evidence="1">
    <location>
        <begin position="17"/>
        <end position="95"/>
    </location>
</feature>
<feature type="compositionally biased region" description="Basic and acidic residues" evidence="1">
    <location>
        <begin position="78"/>
        <end position="90"/>
    </location>
</feature>